<evidence type="ECO:0000259" key="2">
    <source>
        <dbReference type="Pfam" id="PF25202"/>
    </source>
</evidence>
<dbReference type="PANTHER" id="PTHR35149">
    <property type="entry name" value="SLL5132 PROTEIN"/>
    <property type="match status" value="1"/>
</dbReference>
<comment type="caution">
    <text evidence="3">The sequence shown here is derived from an EMBL/GenBank/DDBJ whole genome shotgun (WGS) entry which is preliminary data.</text>
</comment>
<organism evidence="3 4">
    <name type="scientific">Serratia silvae</name>
    <dbReference type="NCBI Taxonomy" id="2824122"/>
    <lineage>
        <taxon>Bacteria</taxon>
        <taxon>Pseudomonadati</taxon>
        <taxon>Pseudomonadota</taxon>
        <taxon>Gammaproteobacteria</taxon>
        <taxon>Enterobacterales</taxon>
        <taxon>Yersiniaceae</taxon>
        <taxon>Serratia</taxon>
    </lineage>
</organism>
<gene>
    <name evidence="3" type="ORF">KAJ71_22490</name>
</gene>
<sequence length="499" mass="57126">MADFELVDTPWCFTHIKLQLIHHSDALDLHSEGIHVTVSVAICSVVDLLTGKQIKTGTCGTISSNFSIPEYQRPYIWQDGQITKLLRDIAEHQAHSRSIPYYLGSVILHADGERLNIIDGQQRLTTLALIAHINGQFTDFALHYNSPISQRQIVHNLAWLKQHSAEWLELIDFKLLQFSLVITRSEDQAYQFFETQNTGGVRLSGEQIIKAHHLRAIGEKDKPSVDHFARRWEALGDLSMTVDLLLRGRYWQYLHFREYPQHNQKAKIRDCIVNELAEKTGKGEDTAFGRITRTYSTSGAESLSQAQVGYDLRQPLNSGVNTIHYLQYFENLRQNYLIHSKMISTPKGFSDFYHHFICKLEGCSYLKQLLDTALLLYISQFGQKNLEVAAKKLFRVIYSRRIENQTTVKERSIPAFIQETPVLDWITASFTVEQLFAKLDGFDLKVDGNGLGEGDNTVKKRFVVRVTEHFSLSISKSDFKTQFGPYFDKYIKGLEVSNG</sequence>
<evidence type="ECO:0000259" key="1">
    <source>
        <dbReference type="Pfam" id="PF03235"/>
    </source>
</evidence>
<evidence type="ECO:0000313" key="3">
    <source>
        <dbReference type="EMBL" id="MCL1031767.1"/>
    </source>
</evidence>
<protein>
    <submittedName>
        <fullName evidence="3">DUF262 domain-containing protein</fullName>
    </submittedName>
</protein>
<reference evidence="3" key="1">
    <citation type="submission" date="2021-04" db="EMBL/GenBank/DDBJ databases">
        <title>Genome sequence of Serratia sp. arafor3.</title>
        <authorList>
            <person name="Besaury L."/>
        </authorList>
    </citation>
    <scope>NUCLEOTIDE SEQUENCE</scope>
    <source>
        <strain evidence="3">Arafor3</strain>
    </source>
</reference>
<dbReference type="InterPro" id="IPR057156">
    <property type="entry name" value="DUF7834"/>
</dbReference>
<dbReference type="RefSeq" id="WP_248947697.1">
    <property type="nucleotide sequence ID" value="NZ_CBCSGY010000064.1"/>
</dbReference>
<feature type="domain" description="GmrSD restriction endonucleases N-terminal" evidence="1">
    <location>
        <begin position="64"/>
        <end position="214"/>
    </location>
</feature>
<accession>A0ABT0KIK0</accession>
<keyword evidence="4" id="KW-1185">Reference proteome</keyword>
<evidence type="ECO:0000313" key="4">
    <source>
        <dbReference type="Proteomes" id="UP001165275"/>
    </source>
</evidence>
<name>A0ABT0KIK0_9GAMM</name>
<dbReference type="Pfam" id="PF03235">
    <property type="entry name" value="GmrSD_N"/>
    <property type="match status" value="1"/>
</dbReference>
<dbReference type="Pfam" id="PF25202">
    <property type="entry name" value="DUF7834"/>
    <property type="match status" value="1"/>
</dbReference>
<dbReference type="InterPro" id="IPR004919">
    <property type="entry name" value="GmrSD_N"/>
</dbReference>
<dbReference type="PANTHER" id="PTHR35149:SF2">
    <property type="entry name" value="DUF262 DOMAIN-CONTAINING PROTEIN"/>
    <property type="match status" value="1"/>
</dbReference>
<dbReference type="EMBL" id="JAGQDC010000032">
    <property type="protein sequence ID" value="MCL1031767.1"/>
    <property type="molecule type" value="Genomic_DNA"/>
</dbReference>
<dbReference type="Proteomes" id="UP001165275">
    <property type="component" value="Unassembled WGS sequence"/>
</dbReference>
<proteinExistence type="predicted"/>
<feature type="domain" description="DUF7834" evidence="2">
    <location>
        <begin position="226"/>
        <end position="446"/>
    </location>
</feature>